<dbReference type="PROSITE" id="PS00583">
    <property type="entry name" value="PFKB_KINASES_1"/>
    <property type="match status" value="1"/>
</dbReference>
<evidence type="ECO:0000256" key="1">
    <source>
        <dbReference type="ARBA" id="ARBA00022679"/>
    </source>
</evidence>
<sequence>MAAWMIQQQSLSRVFRMTNPYRKLMPCTHGTFYTVRSFHNTITRISDTVQQALGKGWPVVALESTIITHGMPFPQNLETAIEVETIVRQHGCVPATIALLDGQLRIGLDGSDLERLAKIGLDATKTSRRDMALVLGRNLPGSTTVSGTMIAAHKAGIDVFVTGGIGGVHRGSESSMDISADLTELGRTPIAVISAGVKSILDIGRTLEYLETQGVTVVSYGDSDDFPAFYTRKSGFKSMANLTTPQECADMIYANLSLGLNSGLVIAVPIPEKDAYPHPDRLEKVIQDAIHEANQRGVRGKDITPFLLDKVKTLTGGMSLAANISLVKNNAAIGSDIARALSHKKSVEASKQYCQKSNSISSSNTLKTGLHTPLIIGGTVLDISAKFDAGSNKNEIMRTSTPGSVYQSLGGVGLNVAKACCRSGGRPRFLSAVGDDAIGKQVMSAFEDSGMNSEFVKAIQGSSTATYTALLQPDGELLAAVSDMKIHEQISIDGQVWKTIQENPPSVICVDANVSVSLLKELLETTKTSDTLVCFEPTSVVKSRKLFDLPANLISQVQIVTPNDDELVAMSNALDKVSDVDGVFKVVELAPDSDSIAKYIGNLLKAFELVIVKRGPQGVMIGKRVQSTSTGKYSCEMACLEVKGPVNHIISVTGAGDSMVGTILTGLASLPYPLDLQGTTMSELSRIVRFGMKAAELSLQSKESVSYSIKPDLFESTT</sequence>
<dbReference type="InterPro" id="IPR011611">
    <property type="entry name" value="PfkB_dom"/>
</dbReference>
<dbReference type="PANTHER" id="PTHR42909">
    <property type="entry name" value="ZGC:136858"/>
    <property type="match status" value="1"/>
</dbReference>
<keyword evidence="2" id="KW-0479">Metal-binding</keyword>
<dbReference type="Gene3D" id="3.40.1790.10">
    <property type="entry name" value="Indigoidine synthase domain"/>
    <property type="match status" value="1"/>
</dbReference>
<accession>A0A177WW02</accession>
<dbReference type="InterPro" id="IPR007342">
    <property type="entry name" value="PsuG"/>
</dbReference>
<dbReference type="SUPFAM" id="SSF53613">
    <property type="entry name" value="Ribokinase-like"/>
    <property type="match status" value="1"/>
</dbReference>
<dbReference type="CDD" id="cd01941">
    <property type="entry name" value="YeiC_kinase_like"/>
    <property type="match status" value="1"/>
</dbReference>
<reference evidence="9 10" key="1">
    <citation type="submission" date="2006-10" db="EMBL/GenBank/DDBJ databases">
        <title>The Genome Sequence of Batrachochytrium dendrobatidis JEL423.</title>
        <authorList>
            <consortium name="The Broad Institute Genome Sequencing Platform"/>
            <person name="Birren B."/>
            <person name="Lander E."/>
            <person name="Galagan J."/>
            <person name="Cuomo C."/>
            <person name="Devon K."/>
            <person name="Jaffe D."/>
            <person name="Butler J."/>
            <person name="Alvarez P."/>
            <person name="Gnerre S."/>
            <person name="Grabherr M."/>
            <person name="Kleber M."/>
            <person name="Mauceli E."/>
            <person name="Brockman W."/>
            <person name="Young S."/>
            <person name="LaButti K."/>
            <person name="Sykes S."/>
            <person name="DeCaprio D."/>
            <person name="Crawford M."/>
            <person name="Koehrsen M."/>
            <person name="Engels R."/>
            <person name="Montgomery P."/>
            <person name="Pearson M."/>
            <person name="Howarth C."/>
            <person name="Larson L."/>
            <person name="White J."/>
            <person name="O'Leary S."/>
            <person name="Kodira C."/>
            <person name="Zeng Q."/>
            <person name="Yandava C."/>
            <person name="Alvarado L."/>
            <person name="Longcore J."/>
            <person name="James T."/>
        </authorList>
    </citation>
    <scope>NUCLEOTIDE SEQUENCE [LARGE SCALE GENOMIC DNA]</scope>
    <source>
        <strain evidence="9 10">JEL423</strain>
    </source>
</reference>
<proteinExistence type="inferred from homology"/>
<dbReference type="Pfam" id="PF00294">
    <property type="entry name" value="PfkB"/>
    <property type="match status" value="1"/>
</dbReference>
<dbReference type="VEuPathDB" id="FungiDB:BDEG_26993"/>
<dbReference type="Pfam" id="PF04227">
    <property type="entry name" value="Indigoidine_A"/>
    <property type="match status" value="1"/>
</dbReference>
<dbReference type="GO" id="GO:0004730">
    <property type="term" value="F:pseudouridylate synthase activity"/>
    <property type="evidence" value="ECO:0007669"/>
    <property type="project" value="InterPro"/>
</dbReference>
<keyword evidence="1" id="KW-0808">Transferase</keyword>
<evidence type="ECO:0000256" key="6">
    <source>
        <dbReference type="ARBA" id="ARBA00023239"/>
    </source>
</evidence>
<keyword evidence="3" id="KW-0418">Kinase</keyword>
<name>A0A177WW02_BATDL</name>
<dbReference type="GO" id="GO:0016301">
    <property type="term" value="F:kinase activity"/>
    <property type="evidence" value="ECO:0007669"/>
    <property type="project" value="UniProtKB-KW"/>
</dbReference>
<dbReference type="STRING" id="403673.A0A177WW02"/>
<reference evidence="9 10" key="2">
    <citation type="submission" date="2016-05" db="EMBL/GenBank/DDBJ databases">
        <title>Lineage-specific infection strategies underlie the spectrum of fungal disease in amphibians.</title>
        <authorList>
            <person name="Cuomo C.A."/>
            <person name="Farrer R.A."/>
            <person name="James T."/>
            <person name="Longcore J."/>
            <person name="Birren B."/>
        </authorList>
    </citation>
    <scope>NUCLEOTIDE SEQUENCE [LARGE SCALE GENOMIC DNA]</scope>
    <source>
        <strain evidence="9 10">JEL423</strain>
    </source>
</reference>
<dbReference type="GO" id="GO:0016798">
    <property type="term" value="F:hydrolase activity, acting on glycosyl bonds"/>
    <property type="evidence" value="ECO:0007669"/>
    <property type="project" value="UniProtKB-KW"/>
</dbReference>
<feature type="domain" description="Carbohydrate kinase PfkB" evidence="8">
    <location>
        <begin position="400"/>
        <end position="704"/>
    </location>
</feature>
<dbReference type="InterPro" id="IPR029056">
    <property type="entry name" value="Ribokinase-like"/>
</dbReference>
<evidence type="ECO:0000313" key="9">
    <source>
        <dbReference type="EMBL" id="OAJ43651.1"/>
    </source>
</evidence>
<organism evidence="9 10">
    <name type="scientific">Batrachochytrium dendrobatidis (strain JEL423)</name>
    <dbReference type="NCBI Taxonomy" id="403673"/>
    <lineage>
        <taxon>Eukaryota</taxon>
        <taxon>Fungi</taxon>
        <taxon>Fungi incertae sedis</taxon>
        <taxon>Chytridiomycota</taxon>
        <taxon>Chytridiomycota incertae sedis</taxon>
        <taxon>Chytridiomycetes</taxon>
        <taxon>Rhizophydiales</taxon>
        <taxon>Rhizophydiales incertae sedis</taxon>
        <taxon>Batrachochytrium</taxon>
    </lineage>
</organism>
<keyword evidence="6" id="KW-0456">Lyase</keyword>
<evidence type="ECO:0000256" key="7">
    <source>
        <dbReference type="ARBA" id="ARBA00023295"/>
    </source>
</evidence>
<dbReference type="Proteomes" id="UP000077115">
    <property type="component" value="Unassembled WGS sequence"/>
</dbReference>
<dbReference type="EMBL" id="DS022310">
    <property type="protein sequence ID" value="OAJ43651.1"/>
    <property type="molecule type" value="Genomic_DNA"/>
</dbReference>
<gene>
    <name evidence="9" type="ORF">BDEG_26993</name>
</gene>
<evidence type="ECO:0000256" key="5">
    <source>
        <dbReference type="ARBA" id="ARBA00023211"/>
    </source>
</evidence>
<dbReference type="eggNOG" id="KOG3009">
    <property type="taxonomic scope" value="Eukaryota"/>
</dbReference>
<protein>
    <recommendedName>
        <fullName evidence="8">Carbohydrate kinase PfkB domain-containing protein</fullName>
    </recommendedName>
</protein>
<dbReference type="InterPro" id="IPR022830">
    <property type="entry name" value="Indigdn_synthA-like"/>
</dbReference>
<evidence type="ECO:0000259" key="8">
    <source>
        <dbReference type="Pfam" id="PF00294"/>
    </source>
</evidence>
<dbReference type="GO" id="GO:0005737">
    <property type="term" value="C:cytoplasm"/>
    <property type="evidence" value="ECO:0007669"/>
    <property type="project" value="TreeGrafter"/>
</dbReference>
<dbReference type="AlphaFoldDB" id="A0A177WW02"/>
<dbReference type="OrthoDB" id="198885at2759"/>
<dbReference type="HAMAP" id="MF_01876">
    <property type="entry name" value="PsiMP_glycosidase"/>
    <property type="match status" value="1"/>
</dbReference>
<evidence type="ECO:0000256" key="4">
    <source>
        <dbReference type="ARBA" id="ARBA00022801"/>
    </source>
</evidence>
<dbReference type="PANTHER" id="PTHR42909:SF1">
    <property type="entry name" value="CARBOHYDRATE KINASE PFKB DOMAIN-CONTAINING PROTEIN"/>
    <property type="match status" value="1"/>
</dbReference>
<dbReference type="Gene3D" id="3.40.1190.20">
    <property type="match status" value="1"/>
</dbReference>
<dbReference type="SUPFAM" id="SSF110581">
    <property type="entry name" value="Indigoidine synthase A-like"/>
    <property type="match status" value="1"/>
</dbReference>
<evidence type="ECO:0000256" key="2">
    <source>
        <dbReference type="ARBA" id="ARBA00022723"/>
    </source>
</evidence>
<keyword evidence="5" id="KW-0464">Manganese</keyword>
<keyword evidence="4" id="KW-0378">Hydrolase</keyword>
<evidence type="ECO:0000256" key="3">
    <source>
        <dbReference type="ARBA" id="ARBA00022777"/>
    </source>
</evidence>
<dbReference type="GO" id="GO:0046872">
    <property type="term" value="F:metal ion binding"/>
    <property type="evidence" value="ECO:0007669"/>
    <property type="project" value="UniProtKB-KW"/>
</dbReference>
<dbReference type="InterPro" id="IPR002173">
    <property type="entry name" value="Carboh/pur_kinase_PfkB_CS"/>
</dbReference>
<keyword evidence="7" id="KW-0326">Glycosidase</keyword>
<evidence type="ECO:0000313" key="10">
    <source>
        <dbReference type="Proteomes" id="UP000077115"/>
    </source>
</evidence>